<name>A0A8X6TQZ5_NEPPI</name>
<keyword evidence="2" id="KW-1185">Reference proteome</keyword>
<proteinExistence type="predicted"/>
<dbReference type="EMBL" id="BMAW01064663">
    <property type="protein sequence ID" value="GFT46330.1"/>
    <property type="molecule type" value="Genomic_DNA"/>
</dbReference>
<accession>A0A8X6TQZ5</accession>
<evidence type="ECO:0000313" key="2">
    <source>
        <dbReference type="Proteomes" id="UP000887013"/>
    </source>
</evidence>
<organism evidence="1 2">
    <name type="scientific">Nephila pilipes</name>
    <name type="common">Giant wood spider</name>
    <name type="synonym">Nephila maculata</name>
    <dbReference type="NCBI Taxonomy" id="299642"/>
    <lineage>
        <taxon>Eukaryota</taxon>
        <taxon>Metazoa</taxon>
        <taxon>Ecdysozoa</taxon>
        <taxon>Arthropoda</taxon>
        <taxon>Chelicerata</taxon>
        <taxon>Arachnida</taxon>
        <taxon>Araneae</taxon>
        <taxon>Araneomorphae</taxon>
        <taxon>Entelegynae</taxon>
        <taxon>Araneoidea</taxon>
        <taxon>Nephilidae</taxon>
        <taxon>Nephila</taxon>
    </lineage>
</organism>
<protein>
    <submittedName>
        <fullName evidence="1">Uncharacterized protein</fullName>
    </submittedName>
</protein>
<comment type="caution">
    <text evidence="1">The sequence shown here is derived from an EMBL/GenBank/DDBJ whole genome shotgun (WGS) entry which is preliminary data.</text>
</comment>
<reference evidence="1" key="1">
    <citation type="submission" date="2020-08" db="EMBL/GenBank/DDBJ databases">
        <title>Multicomponent nature underlies the extraordinary mechanical properties of spider dragline silk.</title>
        <authorList>
            <person name="Kono N."/>
            <person name="Nakamura H."/>
            <person name="Mori M."/>
            <person name="Yoshida Y."/>
            <person name="Ohtoshi R."/>
            <person name="Malay A.D."/>
            <person name="Moran D.A.P."/>
            <person name="Tomita M."/>
            <person name="Numata K."/>
            <person name="Arakawa K."/>
        </authorList>
    </citation>
    <scope>NUCLEOTIDE SEQUENCE</scope>
</reference>
<dbReference type="OrthoDB" id="10365890at2759"/>
<sequence>MLAYLWLERVKTKCPRGRDLFVAFSREKNDCAEFEDFLFGFHYEDFPGCGSARAPGQRMLTFPWRGLHLLQRKEKMSYAPGLQGPGANERLRGFRE</sequence>
<dbReference type="AlphaFoldDB" id="A0A8X6TQZ5"/>
<evidence type="ECO:0000313" key="1">
    <source>
        <dbReference type="EMBL" id="GFT46330.1"/>
    </source>
</evidence>
<gene>
    <name evidence="1" type="ORF">NPIL_399851</name>
</gene>
<dbReference type="Proteomes" id="UP000887013">
    <property type="component" value="Unassembled WGS sequence"/>
</dbReference>